<dbReference type="InterPro" id="IPR050577">
    <property type="entry name" value="MAPR/NEUFC/NENF-like"/>
</dbReference>
<protein>
    <recommendedName>
        <fullName evidence="3">Cytochrome b5 heme-binding domain-containing protein</fullName>
    </recommendedName>
</protein>
<sequence length="143" mass="15296">MPVKTRSYAAMAGVAALGAAGAAAVWAYFSTKQGVFKLNRKLRGCALKPEELAAHDGADSSKPTLLAIRNQIYDVSSRPDMYGPAGSYPFAGKEIARALAKMSVRPEDCTSDLSGLTEEELEVLADWEAKFTKYPVVGHVLVS</sequence>
<dbReference type="Gene3D" id="3.10.120.10">
    <property type="entry name" value="Cytochrome b5-like heme/steroid binding domain"/>
    <property type="match status" value="1"/>
</dbReference>
<dbReference type="PANTHER" id="PTHR10281:SF76">
    <property type="entry name" value="CALCUTTA CUP-RELATED"/>
    <property type="match status" value="1"/>
</dbReference>
<dbReference type="InterPro" id="IPR001199">
    <property type="entry name" value="Cyt_B5-like_heme/steroid-bd"/>
</dbReference>
<feature type="domain" description="Cytochrome b5 heme-binding" evidence="3">
    <location>
        <begin position="47"/>
        <end position="141"/>
    </location>
</feature>
<evidence type="ECO:0000256" key="2">
    <source>
        <dbReference type="ARBA" id="ARBA00038357"/>
    </source>
</evidence>
<dbReference type="GO" id="GO:0016020">
    <property type="term" value="C:membrane"/>
    <property type="evidence" value="ECO:0007669"/>
    <property type="project" value="TreeGrafter"/>
</dbReference>
<accession>A0A7S1WZ56</accession>
<evidence type="ECO:0000259" key="3">
    <source>
        <dbReference type="SMART" id="SM01117"/>
    </source>
</evidence>
<dbReference type="AlphaFoldDB" id="A0A7S1WZ56"/>
<evidence type="ECO:0000256" key="1">
    <source>
        <dbReference type="ARBA" id="ARBA00022665"/>
    </source>
</evidence>
<dbReference type="GO" id="GO:0012505">
    <property type="term" value="C:endomembrane system"/>
    <property type="evidence" value="ECO:0007669"/>
    <property type="project" value="TreeGrafter"/>
</dbReference>
<dbReference type="PANTHER" id="PTHR10281">
    <property type="entry name" value="MEMBRANE-ASSOCIATED PROGESTERONE RECEPTOR COMPONENT-RELATED"/>
    <property type="match status" value="1"/>
</dbReference>
<reference evidence="4" key="1">
    <citation type="submission" date="2021-01" db="EMBL/GenBank/DDBJ databases">
        <authorList>
            <person name="Corre E."/>
            <person name="Pelletier E."/>
            <person name="Niang G."/>
            <person name="Scheremetjew M."/>
            <person name="Finn R."/>
            <person name="Kale V."/>
            <person name="Holt S."/>
            <person name="Cochrane G."/>
            <person name="Meng A."/>
            <person name="Brown T."/>
            <person name="Cohen L."/>
        </authorList>
    </citation>
    <scope>NUCLEOTIDE SEQUENCE</scope>
    <source>
        <strain evidence="4">PLY429</strain>
    </source>
</reference>
<comment type="similarity">
    <text evidence="2">Belongs to the cytochrome b5 family. MAPR subfamily.</text>
</comment>
<keyword evidence="1" id="KW-0754">Steroid-binding</keyword>
<dbReference type="EMBL" id="HBGG01001895">
    <property type="protein sequence ID" value="CAD9198804.1"/>
    <property type="molecule type" value="Transcribed_RNA"/>
</dbReference>
<dbReference type="Pfam" id="PF00173">
    <property type="entry name" value="Cyt-b5"/>
    <property type="match status" value="1"/>
</dbReference>
<dbReference type="SMART" id="SM01117">
    <property type="entry name" value="Cyt-b5"/>
    <property type="match status" value="1"/>
</dbReference>
<organism evidence="4">
    <name type="scientific">Tetraselmis chuii</name>
    <dbReference type="NCBI Taxonomy" id="63592"/>
    <lineage>
        <taxon>Eukaryota</taxon>
        <taxon>Viridiplantae</taxon>
        <taxon>Chlorophyta</taxon>
        <taxon>core chlorophytes</taxon>
        <taxon>Chlorodendrophyceae</taxon>
        <taxon>Chlorodendrales</taxon>
        <taxon>Chlorodendraceae</taxon>
        <taxon>Tetraselmis</taxon>
    </lineage>
</organism>
<name>A0A7S1WZ56_9CHLO</name>
<evidence type="ECO:0000313" key="4">
    <source>
        <dbReference type="EMBL" id="CAD9198804.1"/>
    </source>
</evidence>
<dbReference type="SUPFAM" id="SSF55856">
    <property type="entry name" value="Cytochrome b5-like heme/steroid binding domain"/>
    <property type="match status" value="1"/>
</dbReference>
<proteinExistence type="inferred from homology"/>
<gene>
    <name evidence="4" type="ORF">TCHU04912_LOCUS1037</name>
</gene>
<dbReference type="GO" id="GO:0005496">
    <property type="term" value="F:steroid binding"/>
    <property type="evidence" value="ECO:0007669"/>
    <property type="project" value="UniProtKB-KW"/>
</dbReference>
<dbReference type="InterPro" id="IPR036400">
    <property type="entry name" value="Cyt_B5-like_heme/steroid_sf"/>
</dbReference>
<keyword evidence="1" id="KW-0446">Lipid-binding</keyword>